<protein>
    <recommendedName>
        <fullName evidence="6">Type II secretion system protein</fullName>
    </recommendedName>
</protein>
<keyword evidence="4" id="KW-1185">Reference proteome</keyword>
<keyword evidence="1" id="KW-0472">Membrane</keyword>
<evidence type="ECO:0008006" key="6">
    <source>
        <dbReference type="Google" id="ProtNLM"/>
    </source>
</evidence>
<reference evidence="3 4" key="1">
    <citation type="submission" date="2019-05" db="EMBL/GenBank/DDBJ databases">
        <title>Draft Genome Sequences of Six Type Strains of the Genus Massilia.</title>
        <authorList>
            <person name="Miess H."/>
            <person name="Frediansyhah A."/>
            <person name="Gross H."/>
        </authorList>
    </citation>
    <scope>NUCLEOTIDE SEQUENCE [LARGE SCALE GENOMIC DNA]</scope>
    <source>
        <strain evidence="3 4">DSMZ 26121</strain>
    </source>
</reference>
<evidence type="ECO:0000313" key="5">
    <source>
        <dbReference type="Proteomes" id="UP000584325"/>
    </source>
</evidence>
<reference evidence="2 5" key="2">
    <citation type="submission" date="2020-08" db="EMBL/GenBank/DDBJ databases">
        <title>Genomic Encyclopedia of Type Strains, Phase III (KMG-III): the genomes of soil and plant-associated and newly described type strains.</title>
        <authorList>
            <person name="Whitman W."/>
        </authorList>
    </citation>
    <scope>NUCLEOTIDE SEQUENCE [LARGE SCALE GENOMIC DNA]</scope>
    <source>
        <strain evidence="2 5">CECT 7753</strain>
    </source>
</reference>
<keyword evidence="1" id="KW-0812">Transmembrane</keyword>
<evidence type="ECO:0000256" key="1">
    <source>
        <dbReference type="SAM" id="Phobius"/>
    </source>
</evidence>
<evidence type="ECO:0000313" key="3">
    <source>
        <dbReference type="EMBL" id="QCP09717.1"/>
    </source>
</evidence>
<organism evidence="2 5">
    <name type="scientific">Pseudoduganella umbonata</name>
    <dbReference type="NCBI Taxonomy" id="864828"/>
    <lineage>
        <taxon>Bacteria</taxon>
        <taxon>Pseudomonadati</taxon>
        <taxon>Pseudomonadota</taxon>
        <taxon>Betaproteobacteria</taxon>
        <taxon>Burkholderiales</taxon>
        <taxon>Oxalobacteraceae</taxon>
        <taxon>Telluria group</taxon>
        <taxon>Pseudoduganella</taxon>
    </lineage>
</organism>
<evidence type="ECO:0000313" key="4">
    <source>
        <dbReference type="Proteomes" id="UP000298763"/>
    </source>
</evidence>
<sequence>MGAVPRRARGATRFEFALCAILFSVLAGVLLYYVLRYRAEAELAGVRYQVASIRTTLAGKIMEAVVAGDIGRLQALAGTNPVALLEHPPPGYRGEVDQLDGQEIPRGSWVFDRKQRKLVYLFSGNKNFSGRHYAYWSYRVESLCLPTNNAKPPGTPAKMPKLSVALHQVDG</sequence>
<evidence type="ECO:0000313" key="2">
    <source>
        <dbReference type="EMBL" id="MBB3219657.1"/>
    </source>
</evidence>
<accession>A0A4P8HJJ7</accession>
<dbReference type="Proteomes" id="UP000298763">
    <property type="component" value="Chromosome"/>
</dbReference>
<dbReference type="EMBL" id="JACHXS010000001">
    <property type="protein sequence ID" value="MBB3219657.1"/>
    <property type="molecule type" value="Genomic_DNA"/>
</dbReference>
<dbReference type="OrthoDB" id="5405523at2"/>
<dbReference type="RefSeq" id="WP_137312604.1">
    <property type="nucleotide sequence ID" value="NZ_CP040017.1"/>
</dbReference>
<feature type="transmembrane region" description="Helical" evidence="1">
    <location>
        <begin position="16"/>
        <end position="35"/>
    </location>
</feature>
<dbReference type="EMBL" id="CP040017">
    <property type="protein sequence ID" value="QCP09717.1"/>
    <property type="molecule type" value="Genomic_DNA"/>
</dbReference>
<gene>
    <name evidence="3" type="ORF">FCL38_04235</name>
    <name evidence="2" type="ORF">FHS02_000444</name>
</gene>
<proteinExistence type="predicted"/>
<dbReference type="Proteomes" id="UP000584325">
    <property type="component" value="Unassembled WGS sequence"/>
</dbReference>
<name>A0A4P8HJJ7_9BURK</name>
<dbReference type="AlphaFoldDB" id="A0A4P8HJJ7"/>
<keyword evidence="1" id="KW-1133">Transmembrane helix</keyword>